<keyword evidence="1" id="KW-0812">Transmembrane</keyword>
<proteinExistence type="predicted"/>
<dbReference type="Proteomes" id="UP000001423">
    <property type="component" value="Chromosome"/>
</dbReference>
<organism evidence="2 3">
    <name type="scientific">Prochlorococcus marinus (strain MIT 9313)</name>
    <dbReference type="NCBI Taxonomy" id="74547"/>
    <lineage>
        <taxon>Bacteria</taxon>
        <taxon>Bacillati</taxon>
        <taxon>Cyanobacteriota</taxon>
        <taxon>Cyanophyceae</taxon>
        <taxon>Synechococcales</taxon>
        <taxon>Prochlorococcaceae</taxon>
        <taxon>Prochlorococcus</taxon>
    </lineage>
</organism>
<dbReference type="EMBL" id="BX548175">
    <property type="protein sequence ID" value="CAX31901.1"/>
    <property type="molecule type" value="Genomic_DNA"/>
</dbReference>
<accession>B9ER60</accession>
<evidence type="ECO:0000313" key="3">
    <source>
        <dbReference type="Proteomes" id="UP000001423"/>
    </source>
</evidence>
<evidence type="ECO:0000256" key="1">
    <source>
        <dbReference type="SAM" id="Phobius"/>
    </source>
</evidence>
<gene>
    <name evidence="2" type="ordered locus">PMT_2383</name>
</gene>
<keyword evidence="1" id="KW-1133">Transmembrane helix</keyword>
<dbReference type="AlphaFoldDB" id="B9ER60"/>
<keyword evidence="3" id="KW-1185">Reference proteome</keyword>
<feature type="transmembrane region" description="Helical" evidence="1">
    <location>
        <begin position="12"/>
        <end position="30"/>
    </location>
</feature>
<sequence>MSPKVRVQRKEYGVLAGMSLPLYSSLYLSLLTPACLTIETYHIEMHEPFDSNGSR</sequence>
<evidence type="ECO:0000313" key="2">
    <source>
        <dbReference type="EMBL" id="CAX31901.1"/>
    </source>
</evidence>
<dbReference type="KEGG" id="pmt:PMT_2383"/>
<name>B9ER60_PROMM</name>
<dbReference type="HOGENOM" id="CLU_3028778_0_0_3"/>
<protein>
    <submittedName>
        <fullName evidence="2">Uncharacterized protein</fullName>
    </submittedName>
</protein>
<keyword evidence="1" id="KW-0472">Membrane</keyword>
<reference evidence="2 3" key="1">
    <citation type="journal article" date="2003" name="Nature">
        <title>Genome divergence in two Prochlorococcus ecotypes reflects oceanic niche differentiation.</title>
        <authorList>
            <person name="Rocap G."/>
            <person name="Larimer F.W."/>
            <person name="Lamerdin J.E."/>
            <person name="Malfatti S."/>
            <person name="Chain P."/>
            <person name="Ahlgren N.A."/>
            <person name="Arellano A."/>
            <person name="Coleman M."/>
            <person name="Hauser L."/>
            <person name="Hess W.R."/>
            <person name="Johnson Z.I."/>
            <person name="Land M.L."/>
            <person name="Lindell D."/>
            <person name="Post A.F."/>
            <person name="Regala W."/>
            <person name="Shah M."/>
            <person name="Shaw S.L."/>
            <person name="Steglich C."/>
            <person name="Sullivan M.B."/>
            <person name="Ting C.S."/>
            <person name="Tolonen A."/>
            <person name="Webb E.A."/>
            <person name="Zinser E.R."/>
            <person name="Chisholm S.W."/>
        </authorList>
    </citation>
    <scope>NUCLEOTIDE SEQUENCE [LARGE SCALE GENOMIC DNA]</scope>
    <source>
        <strain evidence="3">MIT 9313</strain>
    </source>
</reference>